<sequence>MKITTLCFGTIAAITSSLVHGQVPNDELKREVAIFERVLVSALQHDTQDQVRSVSGYYLKDQGAVFELSLKRRHRLEWLSHLDDFDDVAAIGEFELPKFDVDIAEVEFAEPIAEAFSHAYSEAAEKVKAGAEKVREAVEQERENRIRLRELERQKAELEFAKTHESNQQADELTESLKEVEKRIQKLSLKESELKELKDKLKASLEASRAKRQKDQALKQQALEKSLTTSLARSLCDYGAGLRSLPEDEHISFIYSGLSGQKEKQIFVYPKALVQQCVTGKKTAKELREAAVSYRF</sequence>
<keyword evidence="1" id="KW-0175">Coiled coil</keyword>
<dbReference type="EMBL" id="NKHF01000055">
    <property type="protein sequence ID" value="PCK31448.1"/>
    <property type="molecule type" value="Genomic_DNA"/>
</dbReference>
<dbReference type="Proteomes" id="UP000228621">
    <property type="component" value="Unassembled WGS sequence"/>
</dbReference>
<dbReference type="OrthoDB" id="7061952at2"/>
<evidence type="ECO:0000313" key="2">
    <source>
        <dbReference type="EMBL" id="PCK31448.1"/>
    </source>
</evidence>
<reference evidence="3" key="1">
    <citation type="journal article" date="2019" name="Genome Announc.">
        <title>Draft Genome Sequence of Pseudoalteromonas piscicida Strain 36Y ROTHPW, an Hypersaline Seawater Isolate from the South Coast of Sonora, Mexico.</title>
        <authorList>
            <person name="Sanchez-Diaz R."/>
            <person name="Molina-Garza Z.J."/>
            <person name="Cruz-Suarez L.E."/>
            <person name="Selvin J."/>
            <person name="Kiran G.S."/>
            <person name="Ibarra-Gamez J.C."/>
            <person name="Gomez-Gil B."/>
            <person name="Galaviz-Silva L."/>
        </authorList>
    </citation>
    <scope>NUCLEOTIDE SEQUENCE [LARGE SCALE GENOMIC DNA]</scope>
    <source>
        <strain evidence="3">36Y_RITHPW</strain>
    </source>
</reference>
<feature type="coiled-coil region" evidence="1">
    <location>
        <begin position="121"/>
        <end position="214"/>
    </location>
</feature>
<dbReference type="RefSeq" id="WP_099642390.1">
    <property type="nucleotide sequence ID" value="NZ_NKHF01000055.1"/>
</dbReference>
<proteinExistence type="predicted"/>
<gene>
    <name evidence="2" type="ORF">CEX98_12450</name>
</gene>
<dbReference type="AlphaFoldDB" id="A0A2A5JPV4"/>
<accession>A0A2A5JPV4</accession>
<evidence type="ECO:0000313" key="3">
    <source>
        <dbReference type="Proteomes" id="UP000228621"/>
    </source>
</evidence>
<keyword evidence="3" id="KW-1185">Reference proteome</keyword>
<name>A0A2A5JPV4_PSEO7</name>
<evidence type="ECO:0000256" key="1">
    <source>
        <dbReference type="SAM" id="Coils"/>
    </source>
</evidence>
<protein>
    <submittedName>
        <fullName evidence="2">Uncharacterized protein</fullName>
    </submittedName>
</protein>
<comment type="caution">
    <text evidence="2">The sequence shown here is derived from an EMBL/GenBank/DDBJ whole genome shotgun (WGS) entry which is preliminary data.</text>
</comment>
<organism evidence="2 3">
    <name type="scientific">Pseudoalteromonas piscicida</name>
    <dbReference type="NCBI Taxonomy" id="43662"/>
    <lineage>
        <taxon>Bacteria</taxon>
        <taxon>Pseudomonadati</taxon>
        <taxon>Pseudomonadota</taxon>
        <taxon>Gammaproteobacteria</taxon>
        <taxon>Alteromonadales</taxon>
        <taxon>Pseudoalteromonadaceae</taxon>
        <taxon>Pseudoalteromonas</taxon>
    </lineage>
</organism>